<evidence type="ECO:0008006" key="4">
    <source>
        <dbReference type="Google" id="ProtNLM"/>
    </source>
</evidence>
<feature type="compositionally biased region" description="Polar residues" evidence="1">
    <location>
        <begin position="34"/>
        <end position="49"/>
    </location>
</feature>
<proteinExistence type="predicted"/>
<evidence type="ECO:0000313" key="2">
    <source>
        <dbReference type="EMBL" id="MFB2876391.1"/>
    </source>
</evidence>
<organism evidence="2 3">
    <name type="scientific">Floridaenema aerugineum BLCC-F46</name>
    <dbReference type="NCBI Taxonomy" id="3153654"/>
    <lineage>
        <taxon>Bacteria</taxon>
        <taxon>Bacillati</taxon>
        <taxon>Cyanobacteriota</taxon>
        <taxon>Cyanophyceae</taxon>
        <taxon>Oscillatoriophycideae</taxon>
        <taxon>Aerosakkonematales</taxon>
        <taxon>Aerosakkonemataceae</taxon>
        <taxon>Floridanema</taxon>
        <taxon>Floridanema aerugineum</taxon>
    </lineage>
</organism>
<dbReference type="Proteomes" id="UP001576774">
    <property type="component" value="Unassembled WGS sequence"/>
</dbReference>
<keyword evidence="3" id="KW-1185">Reference proteome</keyword>
<evidence type="ECO:0000313" key="3">
    <source>
        <dbReference type="Proteomes" id="UP001576774"/>
    </source>
</evidence>
<protein>
    <recommendedName>
        <fullName evidence="4">Transposase</fullName>
    </recommendedName>
</protein>
<dbReference type="RefSeq" id="WP_413269527.1">
    <property type="nucleotide sequence ID" value="NZ_JBHFNQ010000050.1"/>
</dbReference>
<sequence length="69" mass="7673">MRIHQCSKCGYECDRDVAASQVMVDWALGTSVLNRGSQTSTSAPQSTGGWKQVWEMKRQKPVVQRSNDG</sequence>
<gene>
    <name evidence="2" type="ORF">ACE1CC_05815</name>
</gene>
<feature type="region of interest" description="Disordered" evidence="1">
    <location>
        <begin position="34"/>
        <end position="69"/>
    </location>
</feature>
<evidence type="ECO:0000256" key="1">
    <source>
        <dbReference type="SAM" id="MobiDB-lite"/>
    </source>
</evidence>
<name>A0ABV4X0T9_9CYAN</name>
<accession>A0ABV4X0T9</accession>
<reference evidence="2 3" key="1">
    <citation type="submission" date="2024-09" db="EMBL/GenBank/DDBJ databases">
        <title>Floridaenema gen nov. (Aerosakkonemataceae, Aerosakkonematales ord. nov., Cyanobacteria) from benthic tropical and subtropical fresh waters, with the description of four new species.</title>
        <authorList>
            <person name="Moretto J.A."/>
            <person name="Berthold D.E."/>
            <person name="Lefler F.W."/>
            <person name="Huang I.-S."/>
            <person name="Laughinghouse H. IV."/>
        </authorList>
    </citation>
    <scope>NUCLEOTIDE SEQUENCE [LARGE SCALE GENOMIC DNA]</scope>
    <source>
        <strain evidence="2 3">BLCC-F46</strain>
    </source>
</reference>
<comment type="caution">
    <text evidence="2">The sequence shown here is derived from an EMBL/GenBank/DDBJ whole genome shotgun (WGS) entry which is preliminary data.</text>
</comment>
<dbReference type="EMBL" id="JBHFNQ010000050">
    <property type="protein sequence ID" value="MFB2876391.1"/>
    <property type="molecule type" value="Genomic_DNA"/>
</dbReference>